<feature type="compositionally biased region" description="Basic residues" evidence="4">
    <location>
        <begin position="605"/>
        <end position="631"/>
    </location>
</feature>
<feature type="compositionally biased region" description="Acidic residues" evidence="4">
    <location>
        <begin position="66"/>
        <end position="85"/>
    </location>
</feature>
<dbReference type="RefSeq" id="XP_001875898.1">
    <property type="nucleotide sequence ID" value="XM_001875863.1"/>
</dbReference>
<organism evidence="7">
    <name type="scientific">Laccaria bicolor (strain S238N-H82 / ATCC MYA-4686)</name>
    <name type="common">Bicoloured deceiver</name>
    <name type="synonym">Laccaria laccata var. bicolor</name>
    <dbReference type="NCBI Taxonomy" id="486041"/>
    <lineage>
        <taxon>Eukaryota</taxon>
        <taxon>Fungi</taxon>
        <taxon>Dikarya</taxon>
        <taxon>Basidiomycota</taxon>
        <taxon>Agaricomycotina</taxon>
        <taxon>Agaricomycetes</taxon>
        <taxon>Agaricomycetidae</taxon>
        <taxon>Agaricales</taxon>
        <taxon>Agaricineae</taxon>
        <taxon>Hydnangiaceae</taxon>
        <taxon>Laccaria</taxon>
    </lineage>
</organism>
<dbReference type="KEGG" id="lbc:LACBIDRAFT_323023"/>
<dbReference type="EMBL" id="DS547093">
    <property type="protein sequence ID" value="EDR13400.1"/>
    <property type="molecule type" value="Genomic_DNA"/>
</dbReference>
<comment type="subcellular location">
    <subcellularLocation>
        <location evidence="1">Nucleus</location>
    </subcellularLocation>
</comment>
<protein>
    <submittedName>
        <fullName evidence="6">Predicted protein</fullName>
    </submittedName>
</protein>
<proteinExistence type="inferred from homology"/>
<dbReference type="STRING" id="486041.B0CVW0"/>
<dbReference type="PANTHER" id="PTHR13237">
    <property type="entry name" value="SOMETHING ABOUT SILENCING PROTEIN 10-RELATED"/>
    <property type="match status" value="1"/>
</dbReference>
<evidence type="ECO:0000313" key="6">
    <source>
        <dbReference type="EMBL" id="EDR13400.1"/>
    </source>
</evidence>
<dbReference type="AlphaFoldDB" id="B0CVW0"/>
<comment type="similarity">
    <text evidence="2">Belongs to the SAS10 family.</text>
</comment>
<dbReference type="InParanoid" id="B0CVW0"/>
<dbReference type="Proteomes" id="UP000001194">
    <property type="component" value="Unassembled WGS sequence"/>
</dbReference>
<dbReference type="GO" id="GO:0000462">
    <property type="term" value="P:maturation of SSU-rRNA from tricistronic rRNA transcript (SSU-rRNA, 5.8S rRNA, LSU-rRNA)"/>
    <property type="evidence" value="ECO:0007669"/>
    <property type="project" value="TreeGrafter"/>
</dbReference>
<accession>B0CVW0</accession>
<name>B0CVW0_LACBS</name>
<feature type="region of interest" description="Disordered" evidence="4">
    <location>
        <begin position="460"/>
        <end position="650"/>
    </location>
</feature>
<feature type="compositionally biased region" description="Basic residues" evidence="4">
    <location>
        <begin position="463"/>
        <end position="472"/>
    </location>
</feature>
<evidence type="ECO:0000313" key="7">
    <source>
        <dbReference type="Proteomes" id="UP000001194"/>
    </source>
</evidence>
<gene>
    <name evidence="6" type="ORF">LACBIDRAFT_323023</name>
</gene>
<evidence type="ECO:0000256" key="3">
    <source>
        <dbReference type="ARBA" id="ARBA00023242"/>
    </source>
</evidence>
<feature type="compositionally biased region" description="Acidic residues" evidence="4">
    <location>
        <begin position="114"/>
        <end position="123"/>
    </location>
</feature>
<dbReference type="HOGENOM" id="CLU_019106_0_0_1"/>
<feature type="region of interest" description="Disordered" evidence="4">
    <location>
        <begin position="1"/>
        <end position="131"/>
    </location>
</feature>
<dbReference type="PANTHER" id="PTHR13237:SF8">
    <property type="entry name" value="SOMETHING ABOUT SILENCING PROTEIN 10"/>
    <property type="match status" value="1"/>
</dbReference>
<evidence type="ECO:0000256" key="2">
    <source>
        <dbReference type="ARBA" id="ARBA00010979"/>
    </source>
</evidence>
<evidence type="ECO:0000256" key="1">
    <source>
        <dbReference type="ARBA" id="ARBA00004123"/>
    </source>
</evidence>
<dbReference type="GeneID" id="6071602"/>
<feature type="compositionally biased region" description="Basic and acidic residues" evidence="4">
    <location>
        <begin position="496"/>
        <end position="515"/>
    </location>
</feature>
<feature type="domain" description="Sas10 C-terminal" evidence="5">
    <location>
        <begin position="589"/>
        <end position="663"/>
    </location>
</feature>
<feature type="compositionally biased region" description="Acidic residues" evidence="4">
    <location>
        <begin position="540"/>
        <end position="554"/>
    </location>
</feature>
<keyword evidence="7" id="KW-1185">Reference proteome</keyword>
<dbReference type="Pfam" id="PF09368">
    <property type="entry name" value="Sas10"/>
    <property type="match status" value="1"/>
</dbReference>
<evidence type="ECO:0000259" key="5">
    <source>
        <dbReference type="Pfam" id="PF09368"/>
    </source>
</evidence>
<keyword evidence="3" id="KW-0539">Nucleus</keyword>
<evidence type="ECO:0000256" key="4">
    <source>
        <dbReference type="SAM" id="MobiDB-lite"/>
    </source>
</evidence>
<sequence>MPRRRPSKANAGNKKPRSVKRSESKINKWNTTDDIPLDEEDQYGGDTGGYDGSDDDEVFALKGMPDDSDEDEDEFGLQEEDEVVVEDSAVPLKKEKKKNTKKKKGKAGIVSSSSEEEQESEEETWGRGKAAYYSSNADQLESDDEEGNELEEQEARRLQAKMREGMEDADFGLNDAVEVEGKPDFEKVFSWALLTDFVETAPIVISALPTDKKLLLRHLEKTSPEALALARDWDETAQLVHATREKIEQIESKDPDALHLGMLHLHYRKLQRLSCSLLIQGGFLEALLSYATTLAFYLRLRSSDKYIQRPTLLQSHPVLQRLLTLKQSLITLEDLDFAASDDEDSENSDEEDIEMKWDDILQDAEQVWGLDRAPGLEPDELEELLKDAEVLEITTSRKRQTAPPKKKRKVSKEGFEPIMPVFDLVEPDFAPSKKISSRSQGHTDDSYGDADTLQHADAADKTAHRKTLRFHTSKIESASARRQGARNQAVGGDDDLPYRERKKEKDARLAKEAKNKVQHQGGADLDDEEPQRHQKRRREDDDEDDAVDSPDEYYELVKKKTKEKKEQKKAEYEALQAASKPDISTEDVSGPRSLTRAIMANKGLTPHRPKSVRNPRVKKRQKFEKAKRKISSQKAVYSGGISDRGRYGGEKTGISKVVKSIRLG</sequence>
<dbReference type="OrthoDB" id="1924577at2759"/>
<feature type="compositionally biased region" description="Basic residues" evidence="4">
    <location>
        <begin position="94"/>
        <end position="106"/>
    </location>
</feature>
<feature type="compositionally biased region" description="Basic and acidic residues" evidence="4">
    <location>
        <begin position="555"/>
        <end position="572"/>
    </location>
</feature>
<dbReference type="FunCoup" id="B0CVW0">
    <property type="interactions" value="122"/>
</dbReference>
<dbReference type="InterPro" id="IPR018972">
    <property type="entry name" value="Sas10_C_dom"/>
</dbReference>
<reference evidence="6 7" key="1">
    <citation type="journal article" date="2008" name="Nature">
        <title>The genome of Laccaria bicolor provides insights into mycorrhizal symbiosis.</title>
        <authorList>
            <person name="Martin F."/>
            <person name="Aerts A."/>
            <person name="Ahren D."/>
            <person name="Brun A."/>
            <person name="Danchin E.G.J."/>
            <person name="Duchaussoy F."/>
            <person name="Gibon J."/>
            <person name="Kohler A."/>
            <person name="Lindquist E."/>
            <person name="Pereda V."/>
            <person name="Salamov A."/>
            <person name="Shapiro H.J."/>
            <person name="Wuyts J."/>
            <person name="Blaudez D."/>
            <person name="Buee M."/>
            <person name="Brokstein P."/>
            <person name="Canbaeck B."/>
            <person name="Cohen D."/>
            <person name="Courty P.E."/>
            <person name="Coutinho P.M."/>
            <person name="Delaruelle C."/>
            <person name="Detter J.C."/>
            <person name="Deveau A."/>
            <person name="DiFazio S."/>
            <person name="Duplessis S."/>
            <person name="Fraissinet-Tachet L."/>
            <person name="Lucic E."/>
            <person name="Frey-Klett P."/>
            <person name="Fourrey C."/>
            <person name="Feussner I."/>
            <person name="Gay G."/>
            <person name="Grimwood J."/>
            <person name="Hoegger P.J."/>
            <person name="Jain P."/>
            <person name="Kilaru S."/>
            <person name="Labbe J."/>
            <person name="Lin Y.C."/>
            <person name="Legue V."/>
            <person name="Le Tacon F."/>
            <person name="Marmeisse R."/>
            <person name="Melayah D."/>
            <person name="Montanini B."/>
            <person name="Muratet M."/>
            <person name="Nehls U."/>
            <person name="Niculita-Hirzel H."/>
            <person name="Oudot-Le Secq M.P."/>
            <person name="Peter M."/>
            <person name="Quesneville H."/>
            <person name="Rajashekar B."/>
            <person name="Reich M."/>
            <person name="Rouhier N."/>
            <person name="Schmutz J."/>
            <person name="Yin T."/>
            <person name="Chalot M."/>
            <person name="Henrissat B."/>
            <person name="Kuees U."/>
            <person name="Lucas S."/>
            <person name="Van de Peer Y."/>
            <person name="Podila G.K."/>
            <person name="Polle A."/>
            <person name="Pukkila P.J."/>
            <person name="Richardson P.M."/>
            <person name="Rouze P."/>
            <person name="Sanders I.R."/>
            <person name="Stajich J.E."/>
            <person name="Tunlid A."/>
            <person name="Tuskan G."/>
            <person name="Grigoriev I.V."/>
        </authorList>
    </citation>
    <scope>NUCLEOTIDE SEQUENCE [LARGE SCALE GENOMIC DNA]</scope>
    <source>
        <strain evidence="7">S238N-H82 / ATCC MYA-4686</strain>
    </source>
</reference>
<dbReference type="GO" id="GO:0032040">
    <property type="term" value="C:small-subunit processome"/>
    <property type="evidence" value="ECO:0007669"/>
    <property type="project" value="TreeGrafter"/>
</dbReference>